<protein>
    <recommendedName>
        <fullName evidence="3">Cupin type-1 domain-containing protein</fullName>
    </recommendedName>
</protein>
<dbReference type="Pfam" id="PF00190">
    <property type="entry name" value="Cupin_1"/>
    <property type="match status" value="1"/>
</dbReference>
<proteinExistence type="predicted"/>
<name>A0ABS8VKB5_DATST</name>
<keyword evidence="5" id="KW-1185">Reference proteome</keyword>
<evidence type="ECO:0000313" key="5">
    <source>
        <dbReference type="Proteomes" id="UP000823775"/>
    </source>
</evidence>
<sequence>MRSARPLLLCLVLFAVVNDVALGTKDSELKRCKHQCEALQKISEHQRAECYEKCEKYHSGKQQKQQKEEEDTYSLFPYRGREEEEVQETENNPYVFEDEHFITGIKTQHGRIRVLPKFTERSKLLKGIENYRFVFLEANPQTFVVPNHWDADAVLFVAQGRGTLNLVRKGKRNSFNIRPGDVVRVHAGTTAYLINRDNNENLLIAKLLRPVSAPGQFEHFFGPGGRENPESFYSAFSSEILEAALNTRRDRLQRLLGQQREGVIIRASEEQIRVMSQHEEGGIWPFGGESKGLVNIYRQRPSQSNQYGQFYEVDGSHYKQLEDLDISLSFGNITQGGMLGPIYSSRATKIAVVVDGEGYFEMACPHLASESGRRQGSESGRETRIGSSYQKVHSRLRRGMVLVIPAGHPFVTVASNNQNLQVACFNLNARDNEIVPLAGRNNVMSLLEREAMELGFGLPAREVEQIFRSQQEEFFFQGPGGRQSGRADA</sequence>
<accession>A0ABS8VKB5</accession>
<dbReference type="InterPro" id="IPR011051">
    <property type="entry name" value="RmlC_Cupin_sf"/>
</dbReference>
<dbReference type="SUPFAM" id="SSF51182">
    <property type="entry name" value="RmlC-like cupins"/>
    <property type="match status" value="2"/>
</dbReference>
<feature type="region of interest" description="Disordered" evidence="1">
    <location>
        <begin position="370"/>
        <end position="389"/>
    </location>
</feature>
<feature type="signal peptide" evidence="2">
    <location>
        <begin position="1"/>
        <end position="23"/>
    </location>
</feature>
<evidence type="ECO:0000313" key="4">
    <source>
        <dbReference type="EMBL" id="MCD9646585.1"/>
    </source>
</evidence>
<dbReference type="EMBL" id="JACEIK010004851">
    <property type="protein sequence ID" value="MCD9646585.1"/>
    <property type="molecule type" value="Genomic_DNA"/>
</dbReference>
<organism evidence="4 5">
    <name type="scientific">Datura stramonium</name>
    <name type="common">Jimsonweed</name>
    <name type="synonym">Common thornapple</name>
    <dbReference type="NCBI Taxonomy" id="4076"/>
    <lineage>
        <taxon>Eukaryota</taxon>
        <taxon>Viridiplantae</taxon>
        <taxon>Streptophyta</taxon>
        <taxon>Embryophyta</taxon>
        <taxon>Tracheophyta</taxon>
        <taxon>Spermatophyta</taxon>
        <taxon>Magnoliopsida</taxon>
        <taxon>eudicotyledons</taxon>
        <taxon>Gunneridae</taxon>
        <taxon>Pentapetalae</taxon>
        <taxon>asterids</taxon>
        <taxon>lamiids</taxon>
        <taxon>Solanales</taxon>
        <taxon>Solanaceae</taxon>
        <taxon>Solanoideae</taxon>
        <taxon>Datureae</taxon>
        <taxon>Datura</taxon>
    </lineage>
</organism>
<dbReference type="InterPro" id="IPR014710">
    <property type="entry name" value="RmlC-like_jellyroll"/>
</dbReference>
<evidence type="ECO:0000256" key="2">
    <source>
        <dbReference type="SAM" id="SignalP"/>
    </source>
</evidence>
<feature type="chain" id="PRO_5045286446" description="Cupin type-1 domain-containing protein" evidence="2">
    <location>
        <begin position="24"/>
        <end position="489"/>
    </location>
</feature>
<gene>
    <name evidence="4" type="ORF">HAX54_036565</name>
</gene>
<feature type="domain" description="Cupin type-1" evidence="3">
    <location>
        <begin position="100"/>
        <end position="253"/>
    </location>
</feature>
<dbReference type="PANTHER" id="PTHR31189:SF13">
    <property type="entry name" value="CUPINCIN"/>
    <property type="match status" value="1"/>
</dbReference>
<dbReference type="Proteomes" id="UP000823775">
    <property type="component" value="Unassembled WGS sequence"/>
</dbReference>
<dbReference type="PANTHER" id="PTHR31189">
    <property type="entry name" value="OS03G0336100 PROTEIN-RELATED"/>
    <property type="match status" value="1"/>
</dbReference>
<feature type="domain" description="Cupin type-1" evidence="3">
    <location>
        <begin position="294"/>
        <end position="464"/>
    </location>
</feature>
<evidence type="ECO:0000259" key="3">
    <source>
        <dbReference type="SMART" id="SM00835"/>
    </source>
</evidence>
<dbReference type="Gene3D" id="2.60.120.10">
    <property type="entry name" value="Jelly Rolls"/>
    <property type="match status" value="2"/>
</dbReference>
<dbReference type="CDD" id="cd02245">
    <property type="entry name" value="cupin_7S_vicilin-like_C"/>
    <property type="match status" value="1"/>
</dbReference>
<evidence type="ECO:0000256" key="1">
    <source>
        <dbReference type="SAM" id="MobiDB-lite"/>
    </source>
</evidence>
<comment type="caution">
    <text evidence="4">The sequence shown here is derived from an EMBL/GenBank/DDBJ whole genome shotgun (WGS) entry which is preliminary data.</text>
</comment>
<dbReference type="InterPro" id="IPR050253">
    <property type="entry name" value="Seed_Storage-Functional"/>
</dbReference>
<dbReference type="CDD" id="cd02244">
    <property type="entry name" value="cupin_7S_vicilin-like_N"/>
    <property type="match status" value="1"/>
</dbReference>
<reference evidence="4 5" key="1">
    <citation type="journal article" date="2021" name="BMC Genomics">
        <title>Datura genome reveals duplications of psychoactive alkaloid biosynthetic genes and high mutation rate following tissue culture.</title>
        <authorList>
            <person name="Rajewski A."/>
            <person name="Carter-House D."/>
            <person name="Stajich J."/>
            <person name="Litt A."/>
        </authorList>
    </citation>
    <scope>NUCLEOTIDE SEQUENCE [LARGE SCALE GENOMIC DNA]</scope>
    <source>
        <strain evidence="4">AR-01</strain>
    </source>
</reference>
<dbReference type="InterPro" id="IPR006045">
    <property type="entry name" value="Cupin_1"/>
</dbReference>
<dbReference type="SMART" id="SM00835">
    <property type="entry name" value="Cupin_1"/>
    <property type="match status" value="2"/>
</dbReference>
<feature type="compositionally biased region" description="Basic and acidic residues" evidence="1">
    <location>
        <begin position="371"/>
        <end position="384"/>
    </location>
</feature>
<keyword evidence="2" id="KW-0732">Signal</keyword>